<dbReference type="Pfam" id="PF00753">
    <property type="entry name" value="Lactamase_B"/>
    <property type="match status" value="1"/>
</dbReference>
<dbReference type="SUPFAM" id="SSF56281">
    <property type="entry name" value="Metallo-hydrolase/oxidoreductase"/>
    <property type="match status" value="1"/>
</dbReference>
<dbReference type="Gene3D" id="3.60.15.10">
    <property type="entry name" value="Ribonuclease Z/Hydroxyacylglutathione hydrolase-like"/>
    <property type="match status" value="1"/>
</dbReference>
<accession>A0A498CMR0</accession>
<keyword evidence="2" id="KW-0378">Hydrolase</keyword>
<dbReference type="SMART" id="SM00849">
    <property type="entry name" value="Lactamase_B"/>
    <property type="match status" value="1"/>
</dbReference>
<reference evidence="2 3" key="1">
    <citation type="submission" date="2018-10" db="EMBL/GenBank/DDBJ databases">
        <title>Anaerotruncus faecis sp. nov., isolated from human feces.</title>
        <authorList>
            <person name="Wang Y.-J."/>
        </authorList>
    </citation>
    <scope>NUCLEOTIDE SEQUENCE [LARGE SCALE GENOMIC DNA]</scope>
    <source>
        <strain evidence="2 3">22A2-44</strain>
    </source>
</reference>
<dbReference type="GO" id="GO:0016787">
    <property type="term" value="F:hydrolase activity"/>
    <property type="evidence" value="ECO:0007669"/>
    <property type="project" value="UniProtKB-KW"/>
</dbReference>
<dbReference type="Proteomes" id="UP000276301">
    <property type="component" value="Unassembled WGS sequence"/>
</dbReference>
<evidence type="ECO:0000313" key="3">
    <source>
        <dbReference type="Proteomes" id="UP000276301"/>
    </source>
</evidence>
<dbReference type="InterPro" id="IPR001279">
    <property type="entry name" value="Metallo-B-lactamas"/>
</dbReference>
<feature type="domain" description="Metallo-beta-lactamase" evidence="1">
    <location>
        <begin position="21"/>
        <end position="219"/>
    </location>
</feature>
<keyword evidence="3" id="KW-1185">Reference proteome</keyword>
<dbReference type="PANTHER" id="PTHR42951">
    <property type="entry name" value="METALLO-BETA-LACTAMASE DOMAIN-CONTAINING"/>
    <property type="match status" value="1"/>
</dbReference>
<evidence type="ECO:0000313" key="2">
    <source>
        <dbReference type="EMBL" id="RLL12421.1"/>
    </source>
</evidence>
<dbReference type="EMBL" id="RCHT01000006">
    <property type="protein sequence ID" value="RLL12421.1"/>
    <property type="molecule type" value="Genomic_DNA"/>
</dbReference>
<name>A0A498CMR0_9FIRM</name>
<dbReference type="InterPro" id="IPR050855">
    <property type="entry name" value="NDM-1-like"/>
</dbReference>
<dbReference type="AlphaFoldDB" id="A0A498CMR0"/>
<dbReference type="RefSeq" id="WP_121586497.1">
    <property type="nucleotide sequence ID" value="NZ_RCHT01000006.1"/>
</dbReference>
<dbReference type="InterPro" id="IPR036866">
    <property type="entry name" value="RibonucZ/Hydroxyglut_hydro"/>
</dbReference>
<organism evidence="2 3">
    <name type="scientific">Anaerotruncus massiliensis</name>
    <name type="common">ex Liu et al. 2021</name>
    <dbReference type="NCBI Taxonomy" id="2321404"/>
    <lineage>
        <taxon>Bacteria</taxon>
        <taxon>Bacillati</taxon>
        <taxon>Bacillota</taxon>
        <taxon>Clostridia</taxon>
        <taxon>Eubacteriales</taxon>
        <taxon>Oscillospiraceae</taxon>
        <taxon>Anaerotruncus</taxon>
    </lineage>
</organism>
<proteinExistence type="predicted"/>
<comment type="caution">
    <text evidence="2">The sequence shown here is derived from an EMBL/GenBank/DDBJ whole genome shotgun (WGS) entry which is preliminary data.</text>
</comment>
<sequence length="238" mass="26530">MLQQLTDRVFFLPCDPATDRPCLGYLRGDRFSVMIDAGNSPAHAALLLEELRGAGLPRPRFVALTHWHWDHTFGLPGLDAAAAACSRTGRMLERMLGWKWDDASMAERLRAGEDILFCDEMIRREYPDRGKIALRPADLLYEDRLDLLPGGCSCRLLRVGGPHSDDCVTALIPEEGVLFLGDAYCEDMHHGEPHYPRAATERLISSLRALDFTVAVGGHCPPLSRADLFGYLEGVEKR</sequence>
<gene>
    <name evidence="2" type="ORF">D4A47_05460</name>
</gene>
<dbReference type="PANTHER" id="PTHR42951:SF4">
    <property type="entry name" value="ACYL-COENZYME A THIOESTERASE MBLAC2"/>
    <property type="match status" value="1"/>
</dbReference>
<evidence type="ECO:0000259" key="1">
    <source>
        <dbReference type="SMART" id="SM00849"/>
    </source>
</evidence>
<protein>
    <submittedName>
        <fullName evidence="2">MBL fold metallo-hydrolase</fullName>
    </submittedName>
</protein>